<comment type="subcellular location">
    <subcellularLocation>
        <location evidence="1">Cell outer membrane</location>
    </subcellularLocation>
</comment>
<feature type="chain" id="PRO_5002413303" description="Carbohydrate-binding protein SusD" evidence="6">
    <location>
        <begin position="29"/>
        <end position="530"/>
    </location>
</feature>
<protein>
    <recommendedName>
        <fullName evidence="11">Carbohydrate-binding protein SusD</fullName>
    </recommendedName>
</protein>
<dbReference type="PATRIC" id="fig|400092.3.peg.2204"/>
<dbReference type="AlphaFoldDB" id="A0A0E3UX91"/>
<dbReference type="CDD" id="cd08977">
    <property type="entry name" value="SusD"/>
    <property type="match status" value="1"/>
</dbReference>
<dbReference type="KEGG" id="pko:PKOR_10050"/>
<evidence type="ECO:0000313" key="9">
    <source>
        <dbReference type="EMBL" id="AKD03401.1"/>
    </source>
</evidence>
<evidence type="ECO:0000259" key="8">
    <source>
        <dbReference type="Pfam" id="PF14322"/>
    </source>
</evidence>
<evidence type="ECO:0000256" key="2">
    <source>
        <dbReference type="ARBA" id="ARBA00006275"/>
    </source>
</evidence>
<dbReference type="HOGENOM" id="CLU_015553_3_5_10"/>
<name>A0A0E3UX91_9BACT</name>
<evidence type="ECO:0000313" key="10">
    <source>
        <dbReference type="Proteomes" id="UP000033109"/>
    </source>
</evidence>
<accession>A0A0E3UX91</accession>
<keyword evidence="5" id="KW-0998">Cell outer membrane</keyword>
<dbReference type="Pfam" id="PF14322">
    <property type="entry name" value="SusD-like_3"/>
    <property type="match status" value="1"/>
</dbReference>
<dbReference type="PROSITE" id="PS51257">
    <property type="entry name" value="PROKAR_LIPOPROTEIN"/>
    <property type="match status" value="1"/>
</dbReference>
<feature type="domain" description="RagB/SusD" evidence="7">
    <location>
        <begin position="366"/>
        <end position="530"/>
    </location>
</feature>
<dbReference type="EMBL" id="CP009621">
    <property type="protein sequence ID" value="AKD03401.1"/>
    <property type="molecule type" value="Genomic_DNA"/>
</dbReference>
<dbReference type="GO" id="GO:0009279">
    <property type="term" value="C:cell outer membrane"/>
    <property type="evidence" value="ECO:0007669"/>
    <property type="project" value="UniProtKB-SubCell"/>
</dbReference>
<evidence type="ECO:0000256" key="4">
    <source>
        <dbReference type="ARBA" id="ARBA00023136"/>
    </source>
</evidence>
<dbReference type="InterPro" id="IPR033985">
    <property type="entry name" value="SusD-like_N"/>
</dbReference>
<keyword evidence="3 6" id="KW-0732">Signal</keyword>
<evidence type="ECO:0000256" key="5">
    <source>
        <dbReference type="ARBA" id="ARBA00023237"/>
    </source>
</evidence>
<dbReference type="InterPro" id="IPR012944">
    <property type="entry name" value="SusD_RagB_dom"/>
</dbReference>
<comment type="similarity">
    <text evidence="2">Belongs to the SusD family.</text>
</comment>
<evidence type="ECO:0000256" key="1">
    <source>
        <dbReference type="ARBA" id="ARBA00004442"/>
    </source>
</evidence>
<evidence type="ECO:0000256" key="3">
    <source>
        <dbReference type="ARBA" id="ARBA00022729"/>
    </source>
</evidence>
<feature type="domain" description="SusD-like N-terminal" evidence="8">
    <location>
        <begin position="103"/>
        <end position="256"/>
    </location>
</feature>
<proteinExistence type="inferred from homology"/>
<dbReference type="SUPFAM" id="SSF48452">
    <property type="entry name" value="TPR-like"/>
    <property type="match status" value="1"/>
</dbReference>
<dbReference type="Proteomes" id="UP000033109">
    <property type="component" value="Chromosome"/>
</dbReference>
<organism evidence="9 10">
    <name type="scientific">Pontibacter korlensis</name>
    <dbReference type="NCBI Taxonomy" id="400092"/>
    <lineage>
        <taxon>Bacteria</taxon>
        <taxon>Pseudomonadati</taxon>
        <taxon>Bacteroidota</taxon>
        <taxon>Cytophagia</taxon>
        <taxon>Cytophagales</taxon>
        <taxon>Hymenobacteraceae</taxon>
        <taxon>Pontibacter</taxon>
    </lineage>
</organism>
<dbReference type="STRING" id="400092.PKOR_10050"/>
<feature type="signal peptide" evidence="6">
    <location>
        <begin position="1"/>
        <end position="28"/>
    </location>
</feature>
<dbReference type="Gene3D" id="1.25.40.390">
    <property type="match status" value="1"/>
</dbReference>
<dbReference type="Pfam" id="PF07980">
    <property type="entry name" value="SusD_RagB"/>
    <property type="match status" value="1"/>
</dbReference>
<sequence length="530" mass="58371">MKNRSFIKNRLKLALLAPAVCFSLMLTSCDKEVMELEPYDRLTEESAFTTPERIELTVAGVYDAAQSGFYAGGAVRGYPFGAAHIEQGDNRGEDMLNLEAFYAITYEATYNAASANNVYHFETLYAVVNKANIVIEGVEKAVADGLITAEVGNAYIAEARFLRALSHHELLVHFARPYNHTADASHLGVPYRTLPVNTPARVEEARQQGRDTVKEGYAKVLEDLNYAEQNLPETRAKQISRATKGAAIALKTRVKLHMRDWAGVIEEGNKLISGTEEFTSPIGGYELTASPEEPFANNGANSESIFSFENSANDNASVNGSLGQMYNANTGGRALVAISPIIWNAAFWPEEDERRDITVSTARAIYTNKYRDAATQSDWSPIVRYAEVLLNVAEAEARLNPLSVRALALLNAVRGRSTDQLYSLTTLLSQDDLIQAIINERRIEFLAEGLRWKDIHRLAKEGEFGPAGIPAKVASANLKRDDYQAASGTVRADAIKVPAIPYEDFRFIWPIPISEINANPVLAAQQNPGY</sequence>
<keyword evidence="4" id="KW-0472">Membrane</keyword>
<gene>
    <name evidence="9" type="ORF">PKOR_10050</name>
</gene>
<evidence type="ECO:0000259" key="7">
    <source>
        <dbReference type="Pfam" id="PF07980"/>
    </source>
</evidence>
<dbReference type="InterPro" id="IPR011990">
    <property type="entry name" value="TPR-like_helical_dom_sf"/>
</dbReference>
<evidence type="ECO:0000256" key="6">
    <source>
        <dbReference type="SAM" id="SignalP"/>
    </source>
</evidence>
<keyword evidence="10" id="KW-1185">Reference proteome</keyword>
<evidence type="ECO:0008006" key="11">
    <source>
        <dbReference type="Google" id="ProtNLM"/>
    </source>
</evidence>
<reference evidence="9 10" key="1">
    <citation type="journal article" date="2015" name="Sci. Rep.">
        <title>Unraveling adaptation of Pontibacter korlensis to radiation and infertility in desert through complete genome and comparative transcriptomic analysis.</title>
        <authorList>
            <person name="Dai J."/>
            <person name="Dai W."/>
            <person name="Qiu C."/>
            <person name="Yang Z."/>
            <person name="Zhang Y."/>
            <person name="Zhou M."/>
            <person name="Zhang L."/>
            <person name="Fang C."/>
            <person name="Gao Q."/>
            <person name="Yang Q."/>
            <person name="Li X."/>
            <person name="Wang Z."/>
            <person name="Wang Z."/>
            <person name="Jia Z."/>
            <person name="Chen X."/>
        </authorList>
    </citation>
    <scope>NUCLEOTIDE SEQUENCE [LARGE SCALE GENOMIC DNA]</scope>
    <source>
        <strain evidence="9 10">X14-1T</strain>
    </source>
</reference>